<reference evidence="3 5" key="3">
    <citation type="submission" date="2024-06" db="EMBL/GenBank/DDBJ databases">
        <title>Halorubrum miltondacostae sp. nov., a potential PHA producer isolated from an inland solar saltern in Rio Maior, Portugal.</title>
        <authorList>
            <person name="Albuquerque L."/>
            <person name="Viver T."/>
            <person name="Barroso C."/>
            <person name="Claudino R."/>
            <person name="Galvan M."/>
            <person name="Simoes G."/>
            <person name="Lobo Da Cunha A."/>
            <person name="Egas C."/>
        </authorList>
    </citation>
    <scope>NUCLEOTIDE SEQUENCE [LARGE SCALE GENOMIC DNA]</scope>
    <source>
        <strain evidence="3 5">DSM 18646</strain>
    </source>
</reference>
<proteinExistence type="predicted"/>
<gene>
    <name evidence="3" type="ORF">ABNG02_06575</name>
    <name evidence="2" type="ORF">GCM10008994_23250</name>
</gene>
<feature type="transmembrane region" description="Helical" evidence="1">
    <location>
        <begin position="220"/>
        <end position="242"/>
    </location>
</feature>
<sequence>MGAVSETGREREDCPSSVEAIQAAISRDDRIGSDQQPVSRVKSRAKEIVEIIYSPGDDCRRELTDQQARTVCVQELADCEAFAVTEDTLRRDLDTLAEYGYLDADTTGRPYWYSIADSWVTATTTDVAVEDSGADLQQSELDGPTAIHETDHAEPDDPVKNYQRVLTLFTAAYANLTSAQQTAASLFGIGGVVFGLLGVSLVVSGLSVDPQLAAVSDSSLRAGVVSLFGWAWAHFVGLVNAVSEDDVTLSSQAPTSGAVTHD</sequence>
<dbReference type="EMBL" id="JBEDNW010000003">
    <property type="protein sequence ID" value="MEZ3166985.1"/>
    <property type="molecule type" value="Genomic_DNA"/>
</dbReference>
<dbReference type="Proteomes" id="UP001567571">
    <property type="component" value="Unassembled WGS sequence"/>
</dbReference>
<comment type="caution">
    <text evidence="2">The sequence shown here is derived from an EMBL/GenBank/DDBJ whole genome shotgun (WGS) entry which is preliminary data.</text>
</comment>
<dbReference type="InterPro" id="IPR036388">
    <property type="entry name" value="WH-like_DNA-bd_sf"/>
</dbReference>
<dbReference type="AlphaFoldDB" id="A0AAV3STE1"/>
<accession>A0AAV3STE1</accession>
<name>A0AAV3STE1_9EURY</name>
<organism evidence="2 4">
    <name type="scientific">Halorubrum ejinorense</name>
    <dbReference type="NCBI Taxonomy" id="425309"/>
    <lineage>
        <taxon>Archaea</taxon>
        <taxon>Methanobacteriati</taxon>
        <taxon>Methanobacteriota</taxon>
        <taxon>Stenosarchaea group</taxon>
        <taxon>Halobacteria</taxon>
        <taxon>Halobacteriales</taxon>
        <taxon>Haloferacaceae</taxon>
        <taxon>Halorubrum</taxon>
    </lineage>
</organism>
<dbReference type="RefSeq" id="WP_343779236.1">
    <property type="nucleotide sequence ID" value="NZ_BAAADQ010000013.1"/>
</dbReference>
<reference evidence="2" key="2">
    <citation type="submission" date="2023-12" db="EMBL/GenBank/DDBJ databases">
        <authorList>
            <person name="Sun Q."/>
            <person name="Inoue M."/>
        </authorList>
    </citation>
    <scope>NUCLEOTIDE SEQUENCE</scope>
    <source>
        <strain evidence="2">JCM 14265</strain>
    </source>
</reference>
<evidence type="ECO:0000313" key="3">
    <source>
        <dbReference type="EMBL" id="MEZ3166985.1"/>
    </source>
</evidence>
<keyword evidence="1" id="KW-1133">Transmembrane helix</keyword>
<keyword evidence="1" id="KW-0812">Transmembrane</keyword>
<dbReference type="InterPro" id="IPR036390">
    <property type="entry name" value="WH_DNA-bd_sf"/>
</dbReference>
<dbReference type="Gene3D" id="1.10.10.10">
    <property type="entry name" value="Winged helix-like DNA-binding domain superfamily/Winged helix DNA-binding domain"/>
    <property type="match status" value="1"/>
</dbReference>
<keyword evidence="5" id="KW-1185">Reference proteome</keyword>
<feature type="transmembrane region" description="Helical" evidence="1">
    <location>
        <begin position="186"/>
        <end position="208"/>
    </location>
</feature>
<protein>
    <submittedName>
        <fullName evidence="3">Agmatinase</fullName>
    </submittedName>
</protein>
<evidence type="ECO:0000313" key="4">
    <source>
        <dbReference type="Proteomes" id="UP001501425"/>
    </source>
</evidence>
<dbReference type="Proteomes" id="UP001501425">
    <property type="component" value="Unassembled WGS sequence"/>
</dbReference>
<reference evidence="2" key="1">
    <citation type="journal article" date="2014" name="Int. J. Syst. Evol. Microbiol.">
        <title>Complete genome sequence of Corynebacterium casei LMG S-19264T (=DSM 44701T), isolated from a smear-ripened cheese.</title>
        <authorList>
            <consortium name="US DOE Joint Genome Institute (JGI-PGF)"/>
            <person name="Walter F."/>
            <person name="Albersmeier A."/>
            <person name="Kalinowski J."/>
            <person name="Ruckert C."/>
        </authorList>
    </citation>
    <scope>NUCLEOTIDE SEQUENCE</scope>
    <source>
        <strain evidence="2">JCM 14265</strain>
    </source>
</reference>
<dbReference type="EMBL" id="BAAADQ010000013">
    <property type="protein sequence ID" value="GAA0547727.1"/>
    <property type="molecule type" value="Genomic_DNA"/>
</dbReference>
<evidence type="ECO:0000256" key="1">
    <source>
        <dbReference type="SAM" id="Phobius"/>
    </source>
</evidence>
<keyword evidence="1" id="KW-0472">Membrane</keyword>
<dbReference type="SUPFAM" id="SSF46785">
    <property type="entry name" value="Winged helix' DNA-binding domain"/>
    <property type="match status" value="1"/>
</dbReference>
<evidence type="ECO:0000313" key="5">
    <source>
        <dbReference type="Proteomes" id="UP001567571"/>
    </source>
</evidence>
<evidence type="ECO:0000313" key="2">
    <source>
        <dbReference type="EMBL" id="GAA0547727.1"/>
    </source>
</evidence>